<evidence type="ECO:0000313" key="17">
    <source>
        <dbReference type="Proteomes" id="UP001082703"/>
    </source>
</evidence>
<gene>
    <name evidence="16" type="primary">ribF</name>
    <name evidence="16" type="ORF">OUY18_11955</name>
</gene>
<keyword evidence="6 14" id="KW-0548">Nucleotidyltransferase</keyword>
<evidence type="ECO:0000256" key="8">
    <source>
        <dbReference type="ARBA" id="ARBA00022777"/>
    </source>
</evidence>
<dbReference type="EC" id="2.7.1.26" evidence="14"/>
<reference evidence="16 17" key="1">
    <citation type="submission" date="2022-11" db="EMBL/GenBank/DDBJ databases">
        <authorList>
            <person name="Caiyu Z."/>
        </authorList>
    </citation>
    <scope>NUCLEOTIDE SEQUENCE [LARGE SCALE GENOMIC DNA]</scope>
    <source>
        <strain evidence="16 17">YR-4</strain>
    </source>
</reference>
<comment type="pathway">
    <text evidence="1 14">Cofactor biosynthesis; FAD biosynthesis; FAD from FMN: step 1/1.</text>
</comment>
<dbReference type="Pfam" id="PF06574">
    <property type="entry name" value="FAD_syn"/>
    <property type="match status" value="1"/>
</dbReference>
<dbReference type="InterPro" id="IPR002606">
    <property type="entry name" value="Riboflavin_kinase_bac"/>
</dbReference>
<dbReference type="SUPFAM" id="SSF52374">
    <property type="entry name" value="Nucleotidylyl transferase"/>
    <property type="match status" value="1"/>
</dbReference>
<dbReference type="GO" id="GO:0003919">
    <property type="term" value="F:FMN adenylyltransferase activity"/>
    <property type="evidence" value="ECO:0007669"/>
    <property type="project" value="UniProtKB-EC"/>
</dbReference>
<dbReference type="RefSeq" id="WP_268059026.1">
    <property type="nucleotide sequence ID" value="NZ_JAPOHA010000013.1"/>
</dbReference>
<evidence type="ECO:0000313" key="16">
    <source>
        <dbReference type="EMBL" id="MCY1714966.1"/>
    </source>
</evidence>
<proteinExistence type="inferred from homology"/>
<comment type="catalytic activity">
    <reaction evidence="13 14">
        <text>FMN + ATP + H(+) = FAD + diphosphate</text>
        <dbReference type="Rhea" id="RHEA:17237"/>
        <dbReference type="ChEBI" id="CHEBI:15378"/>
        <dbReference type="ChEBI" id="CHEBI:30616"/>
        <dbReference type="ChEBI" id="CHEBI:33019"/>
        <dbReference type="ChEBI" id="CHEBI:57692"/>
        <dbReference type="ChEBI" id="CHEBI:58210"/>
        <dbReference type="EC" id="2.7.7.2"/>
    </reaction>
</comment>
<dbReference type="InterPro" id="IPR014729">
    <property type="entry name" value="Rossmann-like_a/b/a_fold"/>
</dbReference>
<evidence type="ECO:0000256" key="9">
    <source>
        <dbReference type="ARBA" id="ARBA00022827"/>
    </source>
</evidence>
<comment type="pathway">
    <text evidence="2 14">Cofactor biosynthesis; FMN biosynthesis; FMN from riboflavin (ATP route): step 1/1.</text>
</comment>
<dbReference type="NCBIfam" id="TIGR00083">
    <property type="entry name" value="ribF"/>
    <property type="match status" value="1"/>
</dbReference>
<sequence>MRINYDLTPALGDTAVALGSFDGLHIGHKKVIGSAVDAKQKGLLPAVLTFAHNPLADLGGSAGGEILSQEQKIHILEEFGVEQLYILQFSTIKDYTPEEFVDRVLIQICRAKEVCCGFNFTFGCGGRGSCCTLEQLCRERGLETKVAGAVLLDGEAVSSTRIRGLIANGDVDEAARLLGRPYGYRSAVLHGRKLGRRLGTPTLNQAIPKNFVLPRFGVYVSRVAFGGREYCGVTNVGIKPTVGSPCVLAETWLPDYFGEDFYGKTVCVDLIKFLRPEKKFDGLDELKAEIHKNGEQAKEYFEKNRAIFKKSI</sequence>
<keyword evidence="8 14" id="KW-0418">Kinase</keyword>
<dbReference type="Proteomes" id="UP001082703">
    <property type="component" value="Unassembled WGS sequence"/>
</dbReference>
<dbReference type="InterPro" id="IPR015864">
    <property type="entry name" value="FAD_synthase"/>
</dbReference>
<dbReference type="Pfam" id="PF01687">
    <property type="entry name" value="Flavokinase"/>
    <property type="match status" value="1"/>
</dbReference>
<evidence type="ECO:0000256" key="1">
    <source>
        <dbReference type="ARBA" id="ARBA00004726"/>
    </source>
</evidence>
<dbReference type="GO" id="GO:0008531">
    <property type="term" value="F:riboflavin kinase activity"/>
    <property type="evidence" value="ECO:0007669"/>
    <property type="project" value="UniProtKB-EC"/>
</dbReference>
<keyword evidence="9 14" id="KW-0274">FAD</keyword>
<dbReference type="InterPro" id="IPR015865">
    <property type="entry name" value="Riboflavin_kinase_bac/euk"/>
</dbReference>
<dbReference type="EMBL" id="JAPOHA010000013">
    <property type="protein sequence ID" value="MCY1714966.1"/>
    <property type="molecule type" value="Genomic_DNA"/>
</dbReference>
<keyword evidence="7 14" id="KW-0547">Nucleotide-binding</keyword>
<dbReference type="Gene3D" id="3.40.50.620">
    <property type="entry name" value="HUPs"/>
    <property type="match status" value="1"/>
</dbReference>
<dbReference type="PIRSF" id="PIRSF004491">
    <property type="entry name" value="FAD_Synth"/>
    <property type="match status" value="1"/>
</dbReference>
<dbReference type="CDD" id="cd02064">
    <property type="entry name" value="FAD_synthetase_N"/>
    <property type="match status" value="1"/>
</dbReference>
<evidence type="ECO:0000256" key="12">
    <source>
        <dbReference type="ARBA" id="ARBA00047880"/>
    </source>
</evidence>
<evidence type="ECO:0000256" key="7">
    <source>
        <dbReference type="ARBA" id="ARBA00022741"/>
    </source>
</evidence>
<evidence type="ECO:0000256" key="10">
    <source>
        <dbReference type="ARBA" id="ARBA00022840"/>
    </source>
</evidence>
<keyword evidence="3 14" id="KW-0285">Flavoprotein</keyword>
<evidence type="ECO:0000256" key="6">
    <source>
        <dbReference type="ARBA" id="ARBA00022695"/>
    </source>
</evidence>
<evidence type="ECO:0000256" key="13">
    <source>
        <dbReference type="ARBA" id="ARBA00049494"/>
    </source>
</evidence>
<evidence type="ECO:0000256" key="11">
    <source>
        <dbReference type="ARBA" id="ARBA00023268"/>
    </source>
</evidence>
<evidence type="ECO:0000256" key="5">
    <source>
        <dbReference type="ARBA" id="ARBA00022679"/>
    </source>
</evidence>
<dbReference type="PANTHER" id="PTHR22749">
    <property type="entry name" value="RIBOFLAVIN KINASE/FMN ADENYLYLTRANSFERASE"/>
    <property type="match status" value="1"/>
</dbReference>
<evidence type="ECO:0000259" key="15">
    <source>
        <dbReference type="SMART" id="SM00904"/>
    </source>
</evidence>
<dbReference type="PANTHER" id="PTHR22749:SF6">
    <property type="entry name" value="RIBOFLAVIN KINASE"/>
    <property type="match status" value="1"/>
</dbReference>
<organism evidence="16 17">
    <name type="scientific">Caproiciproducens galactitolivorans</name>
    <dbReference type="NCBI Taxonomy" id="642589"/>
    <lineage>
        <taxon>Bacteria</taxon>
        <taxon>Bacillati</taxon>
        <taxon>Bacillota</taxon>
        <taxon>Clostridia</taxon>
        <taxon>Eubacteriales</taxon>
        <taxon>Acutalibacteraceae</taxon>
        <taxon>Caproiciproducens</taxon>
    </lineage>
</organism>
<comment type="caution">
    <text evidence="16">The sequence shown here is derived from an EMBL/GenBank/DDBJ whole genome shotgun (WGS) entry which is preliminary data.</text>
</comment>
<dbReference type="InterPro" id="IPR023468">
    <property type="entry name" value="Riboflavin_kinase"/>
</dbReference>
<dbReference type="InterPro" id="IPR023465">
    <property type="entry name" value="Riboflavin_kinase_dom_sf"/>
</dbReference>
<keyword evidence="4 14" id="KW-0288">FMN</keyword>
<name>A0ABT4BVQ3_9FIRM</name>
<feature type="domain" description="Riboflavin kinase" evidence="15">
    <location>
        <begin position="177"/>
        <end position="302"/>
    </location>
</feature>
<keyword evidence="5 14" id="KW-0808">Transferase</keyword>
<evidence type="ECO:0000256" key="2">
    <source>
        <dbReference type="ARBA" id="ARBA00005201"/>
    </source>
</evidence>
<keyword evidence="10 14" id="KW-0067">ATP-binding</keyword>
<comment type="similarity">
    <text evidence="14">Belongs to the ribF family.</text>
</comment>
<dbReference type="SUPFAM" id="SSF82114">
    <property type="entry name" value="Riboflavin kinase-like"/>
    <property type="match status" value="1"/>
</dbReference>
<dbReference type="SMART" id="SM00904">
    <property type="entry name" value="Flavokinase"/>
    <property type="match status" value="1"/>
</dbReference>
<keyword evidence="11" id="KW-0511">Multifunctional enzyme</keyword>
<evidence type="ECO:0000256" key="14">
    <source>
        <dbReference type="PIRNR" id="PIRNR004491"/>
    </source>
</evidence>
<accession>A0ABT4BVQ3</accession>
<evidence type="ECO:0000256" key="3">
    <source>
        <dbReference type="ARBA" id="ARBA00022630"/>
    </source>
</evidence>
<evidence type="ECO:0000256" key="4">
    <source>
        <dbReference type="ARBA" id="ARBA00022643"/>
    </source>
</evidence>
<dbReference type="Gene3D" id="2.40.30.30">
    <property type="entry name" value="Riboflavin kinase-like"/>
    <property type="match status" value="1"/>
</dbReference>
<protein>
    <recommendedName>
        <fullName evidence="14">Riboflavin biosynthesis protein</fullName>
    </recommendedName>
    <domain>
        <recommendedName>
            <fullName evidence="14">Riboflavin kinase</fullName>
            <ecNumber evidence="14">2.7.1.26</ecNumber>
        </recommendedName>
        <alternativeName>
            <fullName evidence="14">Flavokinase</fullName>
        </alternativeName>
    </domain>
    <domain>
        <recommendedName>
            <fullName evidence="14">FMN adenylyltransferase</fullName>
            <ecNumber evidence="14">2.7.7.2</ecNumber>
        </recommendedName>
        <alternativeName>
            <fullName evidence="14">FAD pyrophosphorylase</fullName>
        </alternativeName>
        <alternativeName>
            <fullName evidence="14">FAD synthase</fullName>
        </alternativeName>
    </domain>
</protein>
<dbReference type="EC" id="2.7.7.2" evidence="14"/>
<keyword evidence="17" id="KW-1185">Reference proteome</keyword>
<comment type="catalytic activity">
    <reaction evidence="12 14">
        <text>riboflavin + ATP = FMN + ADP + H(+)</text>
        <dbReference type="Rhea" id="RHEA:14357"/>
        <dbReference type="ChEBI" id="CHEBI:15378"/>
        <dbReference type="ChEBI" id="CHEBI:30616"/>
        <dbReference type="ChEBI" id="CHEBI:57986"/>
        <dbReference type="ChEBI" id="CHEBI:58210"/>
        <dbReference type="ChEBI" id="CHEBI:456216"/>
        <dbReference type="EC" id="2.7.1.26"/>
    </reaction>
</comment>